<feature type="domain" description="Glycosyltransferase 2-like" evidence="2">
    <location>
        <begin position="703"/>
        <end position="806"/>
    </location>
</feature>
<dbReference type="EMBL" id="FNJQ01000012">
    <property type="protein sequence ID" value="SDP29102.1"/>
    <property type="molecule type" value="Genomic_DNA"/>
</dbReference>
<evidence type="ECO:0000259" key="2">
    <source>
        <dbReference type="Pfam" id="PF00535"/>
    </source>
</evidence>
<feature type="coiled-coil region" evidence="1">
    <location>
        <begin position="325"/>
        <end position="352"/>
    </location>
</feature>
<accession>A0A1H0RHR1</accession>
<evidence type="ECO:0000313" key="3">
    <source>
        <dbReference type="EMBL" id="SDP29102.1"/>
    </source>
</evidence>
<dbReference type="Pfam" id="PF00535">
    <property type="entry name" value="Glycos_transf_2"/>
    <property type="match status" value="3"/>
</dbReference>
<dbReference type="RefSeq" id="WP_074572121.1">
    <property type="nucleotide sequence ID" value="NZ_FNJQ01000012.1"/>
</dbReference>
<evidence type="ECO:0000256" key="1">
    <source>
        <dbReference type="SAM" id="Coils"/>
    </source>
</evidence>
<keyword evidence="3" id="KW-0808">Transferase</keyword>
<name>A0A1H0RHR1_SELRU</name>
<keyword evidence="1" id="KW-0175">Coiled coil</keyword>
<dbReference type="PANTHER" id="PTHR43630:SF2">
    <property type="entry name" value="GLYCOSYLTRANSFERASE"/>
    <property type="match status" value="1"/>
</dbReference>
<reference evidence="3 4" key="1">
    <citation type="submission" date="2016-10" db="EMBL/GenBank/DDBJ databases">
        <authorList>
            <person name="de Groot N.N."/>
        </authorList>
    </citation>
    <scope>NUCLEOTIDE SEQUENCE [LARGE SCALE GENOMIC DNA]</scope>
    <source>
        <strain evidence="3 4">S137</strain>
    </source>
</reference>
<evidence type="ECO:0000313" key="4">
    <source>
        <dbReference type="Proteomes" id="UP000182412"/>
    </source>
</evidence>
<dbReference type="GO" id="GO:0016740">
    <property type="term" value="F:transferase activity"/>
    <property type="evidence" value="ECO:0007669"/>
    <property type="project" value="UniProtKB-KW"/>
</dbReference>
<organism evidence="3 4">
    <name type="scientific">Selenomonas ruminantium</name>
    <dbReference type="NCBI Taxonomy" id="971"/>
    <lineage>
        <taxon>Bacteria</taxon>
        <taxon>Bacillati</taxon>
        <taxon>Bacillota</taxon>
        <taxon>Negativicutes</taxon>
        <taxon>Selenomonadales</taxon>
        <taxon>Selenomonadaceae</taxon>
        <taxon>Selenomonas</taxon>
    </lineage>
</organism>
<dbReference type="Gene3D" id="1.25.40.10">
    <property type="entry name" value="Tetratricopeptide repeat domain"/>
    <property type="match status" value="2"/>
</dbReference>
<dbReference type="SUPFAM" id="SSF53448">
    <property type="entry name" value="Nucleotide-diphospho-sugar transferases"/>
    <property type="match status" value="3"/>
</dbReference>
<dbReference type="AlphaFoldDB" id="A0A1H0RHR1"/>
<protein>
    <submittedName>
        <fullName evidence="3">Glycosyltransferase involved in cell wall bisynthesis</fullName>
    </submittedName>
</protein>
<dbReference type="InterPro" id="IPR001173">
    <property type="entry name" value="Glyco_trans_2-like"/>
</dbReference>
<dbReference type="InterPro" id="IPR011990">
    <property type="entry name" value="TPR-like_helical_dom_sf"/>
</dbReference>
<dbReference type="Proteomes" id="UP000182412">
    <property type="component" value="Unassembled WGS sequence"/>
</dbReference>
<dbReference type="SUPFAM" id="SSF48452">
    <property type="entry name" value="TPR-like"/>
    <property type="match status" value="2"/>
</dbReference>
<dbReference type="CDD" id="cd02511">
    <property type="entry name" value="Beta4Glucosyltransferase"/>
    <property type="match status" value="3"/>
</dbReference>
<feature type="domain" description="Glycosyltransferase 2-like" evidence="2">
    <location>
        <begin position="362"/>
        <end position="479"/>
    </location>
</feature>
<dbReference type="InterPro" id="IPR029044">
    <property type="entry name" value="Nucleotide-diphossugar_trans"/>
</dbReference>
<dbReference type="Gene3D" id="3.90.550.10">
    <property type="entry name" value="Spore Coat Polysaccharide Biosynthesis Protein SpsA, Chain A"/>
    <property type="match status" value="3"/>
</dbReference>
<gene>
    <name evidence="3" type="ORF">SAMN05216366_11232</name>
</gene>
<sequence length="1204" mass="137818">MPYISACVIVRNEEKNLPRWLACMSELADEMVVVDTGSTDNTMEIAEQAGARLFSFPWINDFAAAKNYALEQAKGDWIIFLDADEYIKPQDHACVRELIRQNDQRKDILGFVNPLINVDQDKDNAYISTIYQIRVFRNLSDLRYVGAIHEILQYRGQAEKNMPLIEYYAIYHTGYSARLMPDKYQRNLQMLELSVKKYGWRLLDDFYFADCYYGLQQYERAIKHAKSYLTAKERVLGEESRPYGILLQSMIFLSYPLSEILAWGQKALEEFPYGAEFKILEGYAREATGDEQGALRCFDEADRLYSEAGKNGAGKMLSDEAGGVMSAMHARREALQKRMQQRKQERKQERQTGGVKDMVYTSACVIVRNEEKNLPRWLACMSELADEMVVVDTGSTDNTVELAKQAGARLFSFPWINDFAAAKNYALEQARGQWIFFLDADEYWTEKDFAIIHKNLRQYDQQKNVIGFVCRLVNIDVDNDNRILNENMHIRIFRNLSQLRYTGAIHEQLVYSGTGQKEMKLLPKAVIYHTGYSASTDLYKAKRNLQILLELQENGKGQESDICYITDCYYSLKDYAKAAEAAQEAIRRQVVLPGRETRMYCTLIQSLHLLGHKWQEILPWVEQGERDFPHVPDFRALLGFAAWHDGAKTEARQFFQQSKALYQEFLAHRQDVTAAFADEMQGFLPKMEAYLAEDNNSGAIKISAAVIVKNEEENLPQWLSCMQALAGEIIVVDTGSTDNTVAIARQAGARVVHFEWVDDFAAAKNFAINQTNGDWVLLLDADEYIPKEDYGGLQAAIARVHADSNVIGLASEWINVDKTKNNAYINKGYQIRVFRKMPELRYVHMIHERLQYNGNEKKSMPVTNDFRIYHTGYSTGQMAAKYKRNLRLLQLSAEKYGKRPEDEAYMADCYFGMQEYEQAMAHAQAYLESTGRTDGAENRPYGVWIQSLIFLQRPLEEIAAVVNKALTEFPYSAEFKIMEGGTREDKGDFSGAEICYREAARLYAYAKQHDIWRQNLLSDEAGTAMPEVYARLCRLLMWQGNGEEAWEYLQKSLAMDKYIPLACRLLGRFLAERDDVDWIEVFNQLYDKQRDAAFILEHLPHTGRDKVRLYYQRQLGMSEQSAYIMAGRLEAAGAALAEDTAALLQLGIRGFAHDVGTMDKIGVLLSQNYRMVATGQAKTAAERSLARKTARIQGWLAKQDGLAE</sequence>
<proteinExistence type="predicted"/>
<dbReference type="PANTHER" id="PTHR43630">
    <property type="entry name" value="POLY-BETA-1,6-N-ACETYL-D-GLUCOSAMINE SYNTHASE"/>
    <property type="match status" value="1"/>
</dbReference>
<feature type="domain" description="Glycosyltransferase 2-like" evidence="2">
    <location>
        <begin position="5"/>
        <end position="122"/>
    </location>
</feature>
<dbReference type="OrthoDB" id="9815923at2"/>